<dbReference type="CDD" id="cd06579">
    <property type="entry name" value="TM_PBP1_transp_AraH_like"/>
    <property type="match status" value="1"/>
</dbReference>
<keyword evidence="4" id="KW-0997">Cell inner membrane</keyword>
<feature type="transmembrane region" description="Helical" evidence="11">
    <location>
        <begin position="77"/>
        <end position="101"/>
    </location>
</feature>
<feature type="transmembrane region" description="Helical" evidence="11">
    <location>
        <begin position="52"/>
        <end position="71"/>
    </location>
</feature>
<comment type="function">
    <text evidence="9">Part of the binding-protein-dependent transport system for D-xylose. Probably responsible for the translocation of the substrate across the membrane.</text>
</comment>
<name>E6TWS0_EVAC2</name>
<dbReference type="HOGENOM" id="CLU_028880_2_0_9"/>
<evidence type="ECO:0000256" key="1">
    <source>
        <dbReference type="ARBA" id="ARBA00004651"/>
    </source>
</evidence>
<keyword evidence="6 11" id="KW-0812">Transmembrane</keyword>
<feature type="transmembrane region" description="Helical" evidence="11">
    <location>
        <begin position="213"/>
        <end position="232"/>
    </location>
</feature>
<evidence type="ECO:0000256" key="7">
    <source>
        <dbReference type="ARBA" id="ARBA00022989"/>
    </source>
</evidence>
<evidence type="ECO:0000256" key="8">
    <source>
        <dbReference type="ARBA" id="ARBA00023136"/>
    </source>
</evidence>
<evidence type="ECO:0000256" key="4">
    <source>
        <dbReference type="ARBA" id="ARBA00022519"/>
    </source>
</evidence>
<dbReference type="KEGG" id="bco:Bcell_0471"/>
<dbReference type="InterPro" id="IPR001851">
    <property type="entry name" value="ABC_transp_permease"/>
</dbReference>
<dbReference type="Pfam" id="PF02653">
    <property type="entry name" value="BPD_transp_2"/>
    <property type="match status" value="1"/>
</dbReference>
<keyword evidence="5" id="KW-0762">Sugar transport</keyword>
<keyword evidence="13" id="KW-1185">Reference proteome</keyword>
<feature type="transmembrane region" description="Helical" evidence="11">
    <location>
        <begin position="285"/>
        <end position="304"/>
    </location>
</feature>
<evidence type="ECO:0000256" key="3">
    <source>
        <dbReference type="ARBA" id="ARBA00022475"/>
    </source>
</evidence>
<reference evidence="12" key="1">
    <citation type="submission" date="2010-12" db="EMBL/GenBank/DDBJ databases">
        <title>Complete sequence of Bacillus cellulosilyticus DSM 2522.</title>
        <authorList>
            <consortium name="US DOE Joint Genome Institute"/>
            <person name="Lucas S."/>
            <person name="Copeland A."/>
            <person name="Lapidus A."/>
            <person name="Cheng J.-F."/>
            <person name="Bruce D."/>
            <person name="Goodwin L."/>
            <person name="Pitluck S."/>
            <person name="Chertkov O."/>
            <person name="Detter J.C."/>
            <person name="Han C."/>
            <person name="Tapia R."/>
            <person name="Land M."/>
            <person name="Hauser L."/>
            <person name="Jeffries C."/>
            <person name="Kyrpides N."/>
            <person name="Ivanova N."/>
            <person name="Mikhailova N."/>
            <person name="Brumm P."/>
            <person name="Mead D."/>
            <person name="Woyke T."/>
        </authorList>
    </citation>
    <scope>NUCLEOTIDE SEQUENCE [LARGE SCALE GENOMIC DNA]</scope>
    <source>
        <strain evidence="12">DSM 2522</strain>
    </source>
</reference>
<feature type="transmembrane region" description="Helical" evidence="11">
    <location>
        <begin position="238"/>
        <end position="255"/>
    </location>
</feature>
<dbReference type="RefSeq" id="WP_013487094.1">
    <property type="nucleotide sequence ID" value="NC_014829.1"/>
</dbReference>
<dbReference type="EMBL" id="CP002394">
    <property type="protein sequence ID" value="ADU28753.1"/>
    <property type="molecule type" value="Genomic_DNA"/>
</dbReference>
<evidence type="ECO:0000256" key="5">
    <source>
        <dbReference type="ARBA" id="ARBA00022597"/>
    </source>
</evidence>
<organism evidence="12 13">
    <name type="scientific">Evansella cellulosilytica (strain ATCC 21833 / DSM 2522 / FERM P-1141 / JCM 9156 / N-4)</name>
    <name type="common">Bacillus cellulosilyticus</name>
    <dbReference type="NCBI Taxonomy" id="649639"/>
    <lineage>
        <taxon>Bacteria</taxon>
        <taxon>Bacillati</taxon>
        <taxon>Bacillota</taxon>
        <taxon>Bacilli</taxon>
        <taxon>Bacillales</taxon>
        <taxon>Bacillaceae</taxon>
        <taxon>Evansella</taxon>
    </lineage>
</organism>
<dbReference type="GO" id="GO:0005886">
    <property type="term" value="C:plasma membrane"/>
    <property type="evidence" value="ECO:0007669"/>
    <property type="project" value="UniProtKB-SubCell"/>
</dbReference>
<feature type="transmembrane region" description="Helical" evidence="11">
    <location>
        <begin position="113"/>
        <end position="137"/>
    </location>
</feature>
<keyword evidence="8 11" id="KW-0472">Membrane</keyword>
<dbReference type="PANTHER" id="PTHR32196:SF32">
    <property type="entry name" value="XYLOSE TRANSPORT SYSTEM PERMEASE PROTEIN XYLH"/>
    <property type="match status" value="1"/>
</dbReference>
<keyword evidence="2" id="KW-0813">Transport</keyword>
<dbReference type="GO" id="GO:0022857">
    <property type="term" value="F:transmembrane transporter activity"/>
    <property type="evidence" value="ECO:0007669"/>
    <property type="project" value="InterPro"/>
</dbReference>
<keyword evidence="7 11" id="KW-1133">Transmembrane helix</keyword>
<feature type="transmembrane region" description="Helical" evidence="11">
    <location>
        <begin position="366"/>
        <end position="385"/>
    </location>
</feature>
<gene>
    <name evidence="12" type="ordered locus">Bcell_0471</name>
</gene>
<evidence type="ECO:0000256" key="10">
    <source>
        <dbReference type="ARBA" id="ARBA00035686"/>
    </source>
</evidence>
<evidence type="ECO:0000256" key="9">
    <source>
        <dbReference type="ARBA" id="ARBA00035611"/>
    </source>
</evidence>
<evidence type="ECO:0000256" key="6">
    <source>
        <dbReference type="ARBA" id="ARBA00022692"/>
    </source>
</evidence>
<proteinExistence type="predicted"/>
<keyword evidence="3" id="KW-1003">Cell membrane</keyword>
<comment type="subcellular location">
    <subcellularLocation>
        <location evidence="1">Cell membrane</location>
        <topology evidence="1">Multi-pass membrane protein</topology>
    </subcellularLocation>
</comment>
<dbReference type="PANTHER" id="PTHR32196">
    <property type="entry name" value="ABC TRANSPORTER PERMEASE PROTEIN YPHD-RELATED-RELATED"/>
    <property type="match status" value="1"/>
</dbReference>
<accession>E6TWS0</accession>
<sequence length="391" mass="41608">MNIFNEAKILINENIRDYGMYIALLIIIITFTFLTDGLFISSRNISNLLDSAGYIAVLAVGVMLVIVIRHIDLSIGFLAGFLGAIAAILLMQVGLPVYLVIPIILILGTIAGLFTGFLVAKVGIPAFVATLAGWLIYRGAILQVTEKTGTIIVQNDSFNAIGNGYIPSLMQVNGLHLLSLLLGGLSIVFYIYSAVSNRRKKIKYHFEVVSKQIFVLQLVFVSAIIAYITWILAGYNGFSWTVIIMLLVVVVYHFFTTKTVVGRHIYAVGSNPEAAHLSGINVGKITLLVFGSMGLLSALSGILFTARLQAATTTAGTLFELDAIAAAYVGGVSAAGGVGKVTGAIIGAIVMASLTSGMNLMGVGIAYQYMIRGGVLALAVIFDVTTRKKGK</sequence>
<evidence type="ECO:0000313" key="12">
    <source>
        <dbReference type="EMBL" id="ADU28753.1"/>
    </source>
</evidence>
<evidence type="ECO:0000256" key="11">
    <source>
        <dbReference type="SAM" id="Phobius"/>
    </source>
</evidence>
<feature type="transmembrane region" description="Helical" evidence="11">
    <location>
        <begin position="20"/>
        <end position="40"/>
    </location>
</feature>
<dbReference type="OrthoDB" id="9813906at2"/>
<dbReference type="STRING" id="649639.Bcell_0471"/>
<dbReference type="AlphaFoldDB" id="E6TWS0"/>
<evidence type="ECO:0000256" key="2">
    <source>
        <dbReference type="ARBA" id="ARBA00022448"/>
    </source>
</evidence>
<dbReference type="Proteomes" id="UP000001401">
    <property type="component" value="Chromosome"/>
</dbReference>
<protein>
    <recommendedName>
        <fullName evidence="10">Xylose transport system permease protein XylH</fullName>
    </recommendedName>
</protein>
<evidence type="ECO:0000313" key="13">
    <source>
        <dbReference type="Proteomes" id="UP000001401"/>
    </source>
</evidence>
<dbReference type="eggNOG" id="COG4214">
    <property type="taxonomic scope" value="Bacteria"/>
</dbReference>
<feature type="transmembrane region" description="Helical" evidence="11">
    <location>
        <begin position="174"/>
        <end position="192"/>
    </location>
</feature>